<name>A0A1B0CPB1_LUTLO</name>
<feature type="binding site" evidence="12">
    <location>
        <begin position="318"/>
        <end position="320"/>
    </location>
    <ligand>
        <name>UDP-alpha-D-glucuronate</name>
        <dbReference type="ChEBI" id="CHEBI:58052"/>
    </ligand>
</feature>
<evidence type="ECO:0000256" key="15">
    <source>
        <dbReference type="RuleBase" id="RU363127"/>
    </source>
</evidence>
<feature type="binding site" evidence="12">
    <location>
        <position position="170"/>
    </location>
    <ligand>
        <name>UDP-alpha-D-glucuronate</name>
        <dbReference type="ChEBI" id="CHEBI:58052"/>
    </ligand>
</feature>
<evidence type="ECO:0000256" key="10">
    <source>
        <dbReference type="ARBA" id="ARBA00047979"/>
    </source>
</evidence>
<comment type="similarity">
    <text evidence="2 15">Belongs to the glycosyltransferase 43 family.</text>
</comment>
<dbReference type="InterPro" id="IPR005027">
    <property type="entry name" value="Glyco_trans_43"/>
</dbReference>
<keyword evidence="13 15" id="KW-0464">Manganese</keyword>
<evidence type="ECO:0000256" key="6">
    <source>
        <dbReference type="ARBA" id="ARBA00022968"/>
    </source>
</evidence>
<evidence type="ECO:0000256" key="14">
    <source>
        <dbReference type="PIRSR" id="PIRSR605027-4"/>
    </source>
</evidence>
<comment type="catalytic activity">
    <reaction evidence="10 15">
        <text>3-O-(beta-D-galactosyl-(1-&gt;3)-beta-D-galactosyl-(1-&gt;4)-beta-D-xylosyl)-L-seryl-[protein] + UDP-alpha-D-glucuronate = 3-O-(beta-D-GlcA-(1-&gt;3)-beta-D-Gal-(1-&gt;3)-beta-D-Gal-(1-&gt;4)-beta-D-Xyl)-L-seryl-[protein] + UDP + H(+)</text>
        <dbReference type="Rhea" id="RHEA:24168"/>
        <dbReference type="Rhea" id="RHEA-COMP:12571"/>
        <dbReference type="Rhea" id="RHEA-COMP:12573"/>
        <dbReference type="ChEBI" id="CHEBI:15378"/>
        <dbReference type="ChEBI" id="CHEBI:58052"/>
        <dbReference type="ChEBI" id="CHEBI:58223"/>
        <dbReference type="ChEBI" id="CHEBI:132090"/>
        <dbReference type="ChEBI" id="CHEBI:132093"/>
        <dbReference type="EC" id="2.4.1.135"/>
    </reaction>
</comment>
<dbReference type="VEuPathDB" id="VectorBase:LLOJ006584"/>
<evidence type="ECO:0000256" key="7">
    <source>
        <dbReference type="ARBA" id="ARBA00022989"/>
    </source>
</evidence>
<dbReference type="EnsemblMetazoa" id="LLOJ006584-RA">
    <property type="protein sequence ID" value="LLOJ006584-PA"/>
    <property type="gene ID" value="LLOJ006584"/>
</dbReference>
<dbReference type="InterPro" id="IPR029044">
    <property type="entry name" value="Nucleotide-diphossugar_trans"/>
</dbReference>
<dbReference type="GO" id="GO:0050650">
    <property type="term" value="P:chondroitin sulfate proteoglycan biosynthetic process"/>
    <property type="evidence" value="ECO:0007669"/>
    <property type="project" value="TreeGrafter"/>
</dbReference>
<evidence type="ECO:0000256" key="2">
    <source>
        <dbReference type="ARBA" id="ARBA00007706"/>
    </source>
</evidence>
<dbReference type="Gene3D" id="3.90.550.10">
    <property type="entry name" value="Spore Coat Polysaccharide Biosynthesis Protein SpsA, Chain A"/>
    <property type="match status" value="1"/>
</dbReference>
<keyword evidence="6 15" id="KW-0735">Signal-anchor</keyword>
<feature type="binding site" evidence="13">
    <location>
        <position position="202"/>
    </location>
    <ligand>
        <name>Mn(2+)</name>
        <dbReference type="ChEBI" id="CHEBI:29035"/>
    </ligand>
</feature>
<evidence type="ECO:0000256" key="8">
    <source>
        <dbReference type="ARBA" id="ARBA00023136"/>
    </source>
</evidence>
<dbReference type="GO" id="GO:0015018">
    <property type="term" value="F:galactosylgalactosylxylosylprotein 3-beta-glucuronosyltransferase activity"/>
    <property type="evidence" value="ECO:0007669"/>
    <property type="project" value="UniProtKB-UniRule"/>
</dbReference>
<sequence length="346" mass="39619">MTPVTFFLFIRQLFVFRGWEFSTKFLFVIYYVTAQSKMLDFRRKYIFTLLAIATAFFLLYSFLKNTFKCDPVIATSSAEVFSSSGGKVIYAITPTYYRPVQKAELTRIAQTLMLVPFVHWILIEDAAETSTLVHNVLNRTGLTSRSTQLNAKTPSNFKLGRNDPNWSKPRGVEQRNTALAWLRQHYRDHPRQPGVVFFMDDDNIYSIELFHEMQKISDSRVGVWPVGLVGGLMVEKPIVDETGTHVVGFNSLWRPERQFPIDMAGFGISLDLILDNPDAAFSYDVERGYQETAILRHVTTVDKLQPLANKCRDVLVWHTRTEATKLDGEKYLKKSGAKPSDFGMEV</sequence>
<dbReference type="PANTHER" id="PTHR10896:SF65">
    <property type="entry name" value="GALACTOSYLGALACTOSYLXYLOSYLPROTEIN 3-BETA-GLUCURONOSYLTRANSFERASE 3"/>
    <property type="match status" value="1"/>
</dbReference>
<keyword evidence="4 15" id="KW-0808">Transferase</keyword>
<keyword evidence="15" id="KW-0333">Golgi apparatus</keyword>
<evidence type="ECO:0000256" key="5">
    <source>
        <dbReference type="ARBA" id="ARBA00022692"/>
    </source>
</evidence>
<feature type="transmembrane region" description="Helical" evidence="15">
    <location>
        <begin position="6"/>
        <end position="33"/>
    </location>
</feature>
<dbReference type="GO" id="GO:0046872">
    <property type="term" value="F:metal ion binding"/>
    <property type="evidence" value="ECO:0007669"/>
    <property type="project" value="UniProtKB-KW"/>
</dbReference>
<protein>
    <recommendedName>
        <fullName evidence="3 15">Galactosylgalactosylxylosylprotein 3-beta-glucuronosyltransferase</fullName>
        <ecNumber evidence="3 15">2.4.1.135</ecNumber>
    </recommendedName>
</protein>
<dbReference type="VEuPathDB" id="VectorBase:LLONM1_001895"/>
<dbReference type="GO" id="GO:0000139">
    <property type="term" value="C:Golgi membrane"/>
    <property type="evidence" value="ECO:0007669"/>
    <property type="project" value="UniProtKB-SubCell"/>
</dbReference>
<comment type="caution">
    <text evidence="15">Lacks conserved residue(s) required for the propagation of feature annotation.</text>
</comment>
<evidence type="ECO:0000256" key="4">
    <source>
        <dbReference type="ARBA" id="ARBA00022679"/>
    </source>
</evidence>
<evidence type="ECO:0000256" key="3">
    <source>
        <dbReference type="ARBA" id="ARBA00012641"/>
    </source>
</evidence>
<comment type="pathway">
    <text evidence="15">Protein modification; protein glycosylation.</text>
</comment>
<dbReference type="UniPathway" id="UPA00378"/>
<evidence type="ECO:0000256" key="9">
    <source>
        <dbReference type="ARBA" id="ARBA00023180"/>
    </source>
</evidence>
<dbReference type="GO" id="GO:0005975">
    <property type="term" value="P:carbohydrate metabolic process"/>
    <property type="evidence" value="ECO:0007669"/>
    <property type="project" value="TreeGrafter"/>
</dbReference>
<dbReference type="PANTHER" id="PTHR10896">
    <property type="entry name" value="GALACTOSYLGALACTOSYLXYLOSYLPROTEIN 3-BETA-GLUCURONOSYLTRANSFERASE BETA-1,3-GLUCURONYLTRANSFERASE"/>
    <property type="match status" value="1"/>
</dbReference>
<organism evidence="16 17">
    <name type="scientific">Lutzomyia longipalpis</name>
    <name type="common">Sand fly</name>
    <dbReference type="NCBI Taxonomy" id="7200"/>
    <lineage>
        <taxon>Eukaryota</taxon>
        <taxon>Metazoa</taxon>
        <taxon>Ecdysozoa</taxon>
        <taxon>Arthropoda</taxon>
        <taxon>Hexapoda</taxon>
        <taxon>Insecta</taxon>
        <taxon>Pterygota</taxon>
        <taxon>Neoptera</taxon>
        <taxon>Endopterygota</taxon>
        <taxon>Diptera</taxon>
        <taxon>Nematocera</taxon>
        <taxon>Psychodoidea</taxon>
        <taxon>Psychodidae</taxon>
        <taxon>Lutzomyia</taxon>
        <taxon>Lutzomyia</taxon>
    </lineage>
</organism>
<feature type="binding site" evidence="12">
    <location>
        <position position="125"/>
    </location>
    <ligand>
        <name>UDP-alpha-D-glucuronate</name>
        <dbReference type="ChEBI" id="CHEBI:58052"/>
    </ligand>
</feature>
<reference evidence="16" key="1">
    <citation type="submission" date="2020-05" db="UniProtKB">
        <authorList>
            <consortium name="EnsemblMetazoa"/>
        </authorList>
    </citation>
    <scope>IDENTIFICATION</scope>
    <source>
        <strain evidence="16">Jacobina</strain>
    </source>
</reference>
<dbReference type="EMBL" id="AJWK01021642">
    <property type="status" value="NOT_ANNOTATED_CDS"/>
    <property type="molecule type" value="Genomic_DNA"/>
</dbReference>
<dbReference type="Pfam" id="PF03360">
    <property type="entry name" value="Glyco_transf_43"/>
    <property type="match status" value="1"/>
</dbReference>
<keyword evidence="17" id="KW-1185">Reference proteome</keyword>
<evidence type="ECO:0000256" key="1">
    <source>
        <dbReference type="ARBA" id="ARBA00004606"/>
    </source>
</evidence>
<evidence type="ECO:0000313" key="17">
    <source>
        <dbReference type="Proteomes" id="UP000092461"/>
    </source>
</evidence>
<dbReference type="CDD" id="cd00218">
    <property type="entry name" value="GlcAT-I"/>
    <property type="match status" value="1"/>
</dbReference>
<proteinExistence type="inferred from homology"/>
<evidence type="ECO:0000256" key="13">
    <source>
        <dbReference type="PIRSR" id="PIRSR605027-3"/>
    </source>
</evidence>
<keyword evidence="9" id="KW-0325">Glycoprotein</keyword>
<dbReference type="EC" id="2.4.1.135" evidence="3 15"/>
<keyword evidence="5 15" id="KW-0812">Transmembrane</keyword>
<dbReference type="Proteomes" id="UP000092461">
    <property type="component" value="Unassembled WGS sequence"/>
</dbReference>
<accession>A0A1B0CPB1</accession>
<feature type="active site" description="Proton donor/acceptor" evidence="11">
    <location>
        <position position="291"/>
    </location>
</feature>
<evidence type="ECO:0000256" key="12">
    <source>
        <dbReference type="PIRSR" id="PIRSR605027-2"/>
    </source>
</evidence>
<feature type="binding site" evidence="12">
    <location>
        <position position="175"/>
    </location>
    <ligand>
        <name>UDP-alpha-D-glucuronate</name>
        <dbReference type="ChEBI" id="CHEBI:58052"/>
    </ligand>
</feature>
<dbReference type="SUPFAM" id="SSF53448">
    <property type="entry name" value="Nucleotide-diphospho-sugar transferases"/>
    <property type="match status" value="1"/>
</dbReference>
<feature type="binding site" evidence="12">
    <location>
        <begin position="94"/>
        <end position="96"/>
    </location>
    <ligand>
        <name>UDP-alpha-D-glucuronate</name>
        <dbReference type="ChEBI" id="CHEBI:58052"/>
    </ligand>
</feature>
<evidence type="ECO:0000256" key="11">
    <source>
        <dbReference type="PIRSR" id="PIRSR605027-1"/>
    </source>
</evidence>
<dbReference type="AlphaFoldDB" id="A0A1B0CPB1"/>
<comment type="subcellular location">
    <subcellularLocation>
        <location evidence="15">Golgi apparatus membrane</location>
        <topology evidence="15">Single-pass type II membrane protein</topology>
    </subcellularLocation>
    <subcellularLocation>
        <location evidence="1">Membrane</location>
        <topology evidence="1">Single-pass type II membrane protein</topology>
    </subcellularLocation>
</comment>
<feature type="transmembrane region" description="Helical" evidence="15">
    <location>
        <begin position="45"/>
        <end position="63"/>
    </location>
</feature>
<keyword evidence="7 15" id="KW-1133">Transmembrane helix</keyword>
<keyword evidence="8 15" id="KW-0472">Membrane</keyword>
<keyword evidence="13 15" id="KW-0479">Metal-binding</keyword>
<comment type="cofactor">
    <cofactor evidence="13 15">
        <name>Mn(2+)</name>
        <dbReference type="ChEBI" id="CHEBI:29035"/>
    </cofactor>
</comment>
<feature type="binding site" evidence="12">
    <location>
        <begin position="200"/>
        <end position="202"/>
    </location>
    <ligand>
        <name>UDP-alpha-D-glucuronate</name>
        <dbReference type="ChEBI" id="CHEBI:58052"/>
    </ligand>
</feature>
<feature type="site" description="Interaction with galactose moiety of substrate glycoprotein" evidence="14">
    <location>
        <position position="235"/>
    </location>
</feature>
<evidence type="ECO:0000313" key="16">
    <source>
        <dbReference type="EnsemblMetazoa" id="LLOJ006584-PA"/>
    </source>
</evidence>